<protein>
    <submittedName>
        <fullName evidence="1">Uncharacterized protein</fullName>
    </submittedName>
</protein>
<dbReference type="RefSeq" id="WP_159333275.1">
    <property type="nucleotide sequence ID" value="NZ_LR733857.1"/>
</dbReference>
<evidence type="ECO:0000313" key="1">
    <source>
        <dbReference type="EMBL" id="VXC45304.1"/>
    </source>
</evidence>
<sequence length="201" mass="22985">MTRKQLEGACRFMVLFNDHDVDIAVINGMYGLRLDEETSQEEALTAYLIINGLNLEYDPTAFRKIDDINAKEDNDSLLKNINNKWEVLGKRNRKRVIHRPTGGAWEYVMGVKDIDGICSKEIYGGENGDKLIATVHDQETFAETDANALLLLHASTFLAVLKFLSIYLTLPEFTPKEAKKTVDEYLSWVEWEFDMEEEGND</sequence>
<gene>
    <name evidence="1" type="ORF">SPHINGO8BC_110271</name>
</gene>
<dbReference type="Proteomes" id="UP000432350">
    <property type="component" value="Unassembled WGS sequence"/>
</dbReference>
<dbReference type="AlphaFoldDB" id="A0A653YS27"/>
<dbReference type="EMBL" id="CABWMV010000003">
    <property type="protein sequence ID" value="VXC45304.1"/>
    <property type="molecule type" value="Genomic_DNA"/>
</dbReference>
<reference evidence="1 2" key="1">
    <citation type="submission" date="2019-10" db="EMBL/GenBank/DDBJ databases">
        <authorList>
            <person name="Karimi E."/>
        </authorList>
    </citation>
    <scope>NUCLEOTIDE SEQUENCE [LARGE SCALE GENOMIC DNA]</scope>
    <source>
        <strain evidence="1 2">Sphingobacterium sp. 8BC</strain>
    </source>
</reference>
<organism evidence="1 2">
    <name type="scientific">Sphingobacterium multivorum</name>
    <dbReference type="NCBI Taxonomy" id="28454"/>
    <lineage>
        <taxon>Bacteria</taxon>
        <taxon>Pseudomonadati</taxon>
        <taxon>Bacteroidota</taxon>
        <taxon>Sphingobacteriia</taxon>
        <taxon>Sphingobacteriales</taxon>
        <taxon>Sphingobacteriaceae</taxon>
        <taxon>Sphingobacterium</taxon>
    </lineage>
</organism>
<evidence type="ECO:0000313" key="2">
    <source>
        <dbReference type="Proteomes" id="UP000432350"/>
    </source>
</evidence>
<name>A0A653YS27_SPHMU</name>
<proteinExistence type="predicted"/>
<accession>A0A653YS27</accession>